<keyword evidence="4" id="KW-0723">Serine/threonine-protein kinase</keyword>
<sequence length="401" mass="46070">MIKRVCLITFKQELRFSPDEERFKCYLMDFANRDWHLTRRILGSGSFASVFLARGKVPTDQVACKVVDLVHSRKLQAQEVWMREVEILRRVSHPNITQARQILLTKEHAFIVTDLISAGDLFSYVHSRLLYGPHRIADAERQIAWITWQVLKSVEYLHRRNIVHRDIKLENVLVADPRPYGRVLLADFGMACDLTMKQSSSAGIAHATYSTPNRMNSRVGTAAYQAPEMLCSRISTHKHIQGHDYGPEVDLWSLGCLIHEMVLGYSPFTIAKTDNVDEITRKTMNEDLSFENVPVQQLTTSVRDLLLCLLERNPKSRMTIRSAYVHPWLSQHNDVFVTLHKKIFADWVPAITVVKDLDSIPELVPACDITKAIRDQQPPENGLVKVQKKRPRLIDLYHTDV</sequence>
<dbReference type="eggNOG" id="KOG0032">
    <property type="taxonomic scope" value="Eukaryota"/>
</dbReference>
<dbReference type="SUPFAM" id="SSF56112">
    <property type="entry name" value="Protein kinase-like (PK-like)"/>
    <property type="match status" value="1"/>
</dbReference>
<dbReference type="AlphaFoldDB" id="R4X7I5"/>
<dbReference type="GO" id="GO:0010506">
    <property type="term" value="P:regulation of autophagy"/>
    <property type="evidence" value="ECO:0007669"/>
    <property type="project" value="InterPro"/>
</dbReference>
<keyword evidence="1 3" id="KW-0547">Nucleotide-binding</keyword>
<feature type="binding site" evidence="3">
    <location>
        <position position="65"/>
    </location>
    <ligand>
        <name>ATP</name>
        <dbReference type="ChEBI" id="CHEBI:30616"/>
    </ligand>
</feature>
<evidence type="ECO:0000256" key="3">
    <source>
        <dbReference type="PROSITE-ProRule" id="PRU10141"/>
    </source>
</evidence>
<dbReference type="Gene3D" id="1.10.510.10">
    <property type="entry name" value="Transferase(Phosphotransferase) domain 1"/>
    <property type="match status" value="1"/>
</dbReference>
<evidence type="ECO:0000259" key="5">
    <source>
        <dbReference type="PROSITE" id="PS50011"/>
    </source>
</evidence>
<gene>
    <name evidence="6" type="ORF">TAPDE_000748</name>
</gene>
<feature type="domain" description="Protein kinase" evidence="5">
    <location>
        <begin position="36"/>
        <end position="329"/>
    </location>
</feature>
<dbReference type="InterPro" id="IPR008271">
    <property type="entry name" value="Ser/Thr_kinase_AS"/>
</dbReference>
<keyword evidence="6" id="KW-0418">Kinase</keyword>
<dbReference type="PROSITE" id="PS00108">
    <property type="entry name" value="PROTEIN_KINASE_ST"/>
    <property type="match status" value="1"/>
</dbReference>
<organism evidence="6 7">
    <name type="scientific">Taphrina deformans (strain PYCC 5710 / ATCC 11124 / CBS 356.35 / IMI 108563 / JCM 9778 / NBRC 8474)</name>
    <name type="common">Peach leaf curl fungus</name>
    <name type="synonym">Lalaria deformans</name>
    <dbReference type="NCBI Taxonomy" id="1097556"/>
    <lineage>
        <taxon>Eukaryota</taxon>
        <taxon>Fungi</taxon>
        <taxon>Dikarya</taxon>
        <taxon>Ascomycota</taxon>
        <taxon>Taphrinomycotina</taxon>
        <taxon>Taphrinomycetes</taxon>
        <taxon>Taphrinales</taxon>
        <taxon>Taphrinaceae</taxon>
        <taxon>Taphrina</taxon>
    </lineage>
</organism>
<dbReference type="InterPro" id="IPR011009">
    <property type="entry name" value="Kinase-like_dom_sf"/>
</dbReference>
<evidence type="ECO:0000256" key="2">
    <source>
        <dbReference type="ARBA" id="ARBA00022840"/>
    </source>
</evidence>
<dbReference type="InterPro" id="IPR000719">
    <property type="entry name" value="Prot_kinase_dom"/>
</dbReference>
<name>R4X7I5_TAPDE</name>
<dbReference type="PANTHER" id="PTHR24348">
    <property type="entry name" value="SERINE/THREONINE-PROTEIN KINASE UNC-51-RELATED"/>
    <property type="match status" value="1"/>
</dbReference>
<dbReference type="GO" id="GO:0005737">
    <property type="term" value="C:cytoplasm"/>
    <property type="evidence" value="ECO:0007669"/>
    <property type="project" value="TreeGrafter"/>
</dbReference>
<keyword evidence="6" id="KW-0808">Transferase</keyword>
<keyword evidence="7" id="KW-1185">Reference proteome</keyword>
<dbReference type="Proteomes" id="UP000013776">
    <property type="component" value="Unassembled WGS sequence"/>
</dbReference>
<reference evidence="6 7" key="1">
    <citation type="journal article" date="2013" name="MBio">
        <title>Genome sequencing of the plant pathogen Taphrina deformans, the causal agent of peach leaf curl.</title>
        <authorList>
            <person name="Cisse O.H."/>
            <person name="Almeida J.M.G.C.F."/>
            <person name="Fonseca A."/>
            <person name="Kumar A.A."/>
            <person name="Salojaervi J."/>
            <person name="Overmyer K."/>
            <person name="Hauser P.M."/>
            <person name="Pagni M."/>
        </authorList>
    </citation>
    <scope>NUCLEOTIDE SEQUENCE [LARGE SCALE GENOMIC DNA]</scope>
    <source>
        <strain evidence="7">PYCC 5710 / ATCC 11124 / CBS 356.35 / IMI 108563 / JCM 9778 / NBRC 8474</strain>
    </source>
</reference>
<keyword evidence="2 3" id="KW-0067">ATP-binding</keyword>
<evidence type="ECO:0000256" key="1">
    <source>
        <dbReference type="ARBA" id="ARBA00022741"/>
    </source>
</evidence>
<dbReference type="InterPro" id="IPR045269">
    <property type="entry name" value="Atg1-like"/>
</dbReference>
<proteinExistence type="inferred from homology"/>
<dbReference type="Pfam" id="PF00069">
    <property type="entry name" value="Pkinase"/>
    <property type="match status" value="1"/>
</dbReference>
<dbReference type="SMART" id="SM00220">
    <property type="entry name" value="S_TKc"/>
    <property type="match status" value="1"/>
</dbReference>
<dbReference type="PROSITE" id="PS50011">
    <property type="entry name" value="PROTEIN_KINASE_DOM"/>
    <property type="match status" value="1"/>
</dbReference>
<dbReference type="STRING" id="1097556.R4X7I5"/>
<dbReference type="GO" id="GO:0004674">
    <property type="term" value="F:protein serine/threonine kinase activity"/>
    <property type="evidence" value="ECO:0007669"/>
    <property type="project" value="UniProtKB-KW"/>
</dbReference>
<comment type="caution">
    <text evidence="6">The sequence shown here is derived from an EMBL/GenBank/DDBJ whole genome shotgun (WGS) entry which is preliminary data.</text>
</comment>
<evidence type="ECO:0000256" key="4">
    <source>
        <dbReference type="RuleBase" id="RU000304"/>
    </source>
</evidence>
<accession>R4X7I5</accession>
<dbReference type="PROSITE" id="PS00107">
    <property type="entry name" value="PROTEIN_KINASE_ATP"/>
    <property type="match status" value="1"/>
</dbReference>
<comment type="similarity">
    <text evidence="4">Belongs to the protein kinase superfamily.</text>
</comment>
<dbReference type="EMBL" id="CAHR02000023">
    <property type="protein sequence ID" value="CCG81063.1"/>
    <property type="molecule type" value="Genomic_DNA"/>
</dbReference>
<evidence type="ECO:0000313" key="6">
    <source>
        <dbReference type="EMBL" id="CCG81063.1"/>
    </source>
</evidence>
<protein>
    <submittedName>
        <fullName evidence="6">Meiosis-specific serine/threonine-protein kinase mek1</fullName>
    </submittedName>
</protein>
<dbReference type="GO" id="GO:0005524">
    <property type="term" value="F:ATP binding"/>
    <property type="evidence" value="ECO:0007669"/>
    <property type="project" value="UniProtKB-UniRule"/>
</dbReference>
<dbReference type="InterPro" id="IPR017441">
    <property type="entry name" value="Protein_kinase_ATP_BS"/>
</dbReference>
<evidence type="ECO:0000313" key="7">
    <source>
        <dbReference type="Proteomes" id="UP000013776"/>
    </source>
</evidence>
<dbReference type="PANTHER" id="PTHR24348:SF68">
    <property type="entry name" value="SERINE_THREONINE-PROTEIN KINASE ATG1C"/>
    <property type="match status" value="1"/>
</dbReference>
<dbReference type="OrthoDB" id="74764at2759"/>